<dbReference type="EMBL" id="JAZIBG010000052">
    <property type="protein sequence ID" value="MEF7616973.1"/>
    <property type="molecule type" value="Genomic_DNA"/>
</dbReference>
<evidence type="ECO:0000313" key="1">
    <source>
        <dbReference type="EMBL" id="MEF7616973.1"/>
    </source>
</evidence>
<proteinExistence type="predicted"/>
<keyword evidence="2" id="KW-1185">Reference proteome</keyword>
<dbReference type="GO" id="GO:0006310">
    <property type="term" value="P:DNA recombination"/>
    <property type="evidence" value="ECO:0007669"/>
    <property type="project" value="InterPro"/>
</dbReference>
<dbReference type="RefSeq" id="WP_332292613.1">
    <property type="nucleotide sequence ID" value="NZ_JAZIBG010000052.1"/>
</dbReference>
<protein>
    <submittedName>
        <fullName evidence="1">Uncharacterized protein</fullName>
    </submittedName>
</protein>
<dbReference type="GO" id="GO:0015074">
    <property type="term" value="P:DNA integration"/>
    <property type="evidence" value="ECO:0007669"/>
    <property type="project" value="InterPro"/>
</dbReference>
<evidence type="ECO:0000313" key="2">
    <source>
        <dbReference type="Proteomes" id="UP001336250"/>
    </source>
</evidence>
<sequence>MREVVVREGKGNKDRVTVLPENLITPLQRQLEKTQAPHDADLAQGLGLVYLPNALAVKYPNAARAWGWQYVFPSSAAVTTC</sequence>
<dbReference type="Gene3D" id="1.10.443.10">
    <property type="entry name" value="Intergrase catalytic core"/>
    <property type="match status" value="1"/>
</dbReference>
<reference evidence="1 2" key="1">
    <citation type="submission" date="2024-02" db="EMBL/GenBank/DDBJ databases">
        <title>Genome sequence of Aquincola sp. MAHUQ-54.</title>
        <authorList>
            <person name="Huq M.A."/>
        </authorList>
    </citation>
    <scope>NUCLEOTIDE SEQUENCE [LARGE SCALE GENOMIC DNA]</scope>
    <source>
        <strain evidence="1 2">MAHUQ-54</strain>
    </source>
</reference>
<name>A0AAW9QKS7_9BURK</name>
<gene>
    <name evidence="1" type="ORF">V4F39_23875</name>
</gene>
<dbReference type="GO" id="GO:0003677">
    <property type="term" value="F:DNA binding"/>
    <property type="evidence" value="ECO:0007669"/>
    <property type="project" value="InterPro"/>
</dbReference>
<organism evidence="1 2">
    <name type="scientific">Aquincola agrisoli</name>
    <dbReference type="NCBI Taxonomy" id="3119538"/>
    <lineage>
        <taxon>Bacteria</taxon>
        <taxon>Pseudomonadati</taxon>
        <taxon>Pseudomonadota</taxon>
        <taxon>Betaproteobacteria</taxon>
        <taxon>Burkholderiales</taxon>
        <taxon>Sphaerotilaceae</taxon>
        <taxon>Aquincola</taxon>
    </lineage>
</organism>
<dbReference type="AlphaFoldDB" id="A0AAW9QKS7"/>
<dbReference type="InterPro" id="IPR013762">
    <property type="entry name" value="Integrase-like_cat_sf"/>
</dbReference>
<accession>A0AAW9QKS7</accession>
<comment type="caution">
    <text evidence="1">The sequence shown here is derived from an EMBL/GenBank/DDBJ whole genome shotgun (WGS) entry which is preliminary data.</text>
</comment>
<dbReference type="Proteomes" id="UP001336250">
    <property type="component" value="Unassembled WGS sequence"/>
</dbReference>